<protein>
    <submittedName>
        <fullName evidence="1">Uncharacterized protein</fullName>
    </submittedName>
</protein>
<gene>
    <name evidence="1" type="ORF">ACFYTH_35150</name>
</gene>
<dbReference type="EMBL" id="JBIALX010000033">
    <property type="protein sequence ID" value="MFF0458612.1"/>
    <property type="molecule type" value="Genomic_DNA"/>
</dbReference>
<reference evidence="1 2" key="1">
    <citation type="submission" date="2024-10" db="EMBL/GenBank/DDBJ databases">
        <title>The Natural Products Discovery Center: Release of the First 8490 Sequenced Strains for Exploring Actinobacteria Biosynthetic Diversity.</title>
        <authorList>
            <person name="Kalkreuter E."/>
            <person name="Kautsar S.A."/>
            <person name="Yang D."/>
            <person name="Bader C.D."/>
            <person name="Teijaro C.N."/>
            <person name="Fluegel L."/>
            <person name="Davis C.M."/>
            <person name="Simpson J.R."/>
            <person name="Lauterbach L."/>
            <person name="Steele A.D."/>
            <person name="Gui C."/>
            <person name="Meng S."/>
            <person name="Li G."/>
            <person name="Viehrig K."/>
            <person name="Ye F."/>
            <person name="Su P."/>
            <person name="Kiefer A.F."/>
            <person name="Nichols A."/>
            <person name="Cepeda A.J."/>
            <person name="Yan W."/>
            <person name="Fan B."/>
            <person name="Jiang Y."/>
            <person name="Adhikari A."/>
            <person name="Zheng C.-J."/>
            <person name="Schuster L."/>
            <person name="Cowan T.M."/>
            <person name="Smanski M.J."/>
            <person name="Chevrette M.G."/>
            <person name="De Carvalho L.P.S."/>
            <person name="Shen B."/>
        </authorList>
    </citation>
    <scope>NUCLEOTIDE SEQUENCE [LARGE SCALE GENOMIC DNA]</scope>
    <source>
        <strain evidence="1 2">NPDC004550</strain>
    </source>
</reference>
<keyword evidence="2" id="KW-1185">Reference proteome</keyword>
<proteinExistence type="predicted"/>
<comment type="caution">
    <text evidence="1">The sequence shown here is derived from an EMBL/GenBank/DDBJ whole genome shotgun (WGS) entry which is preliminary data.</text>
</comment>
<dbReference type="InterPro" id="IPR008949">
    <property type="entry name" value="Isoprenoid_synthase_dom_sf"/>
</dbReference>
<name>A0ABW6NUZ9_9NOCA</name>
<evidence type="ECO:0000313" key="2">
    <source>
        <dbReference type="Proteomes" id="UP001601521"/>
    </source>
</evidence>
<dbReference type="Proteomes" id="UP001601521">
    <property type="component" value="Unassembled WGS sequence"/>
</dbReference>
<sequence length="74" mass="8523">MAAAEIVRQRFAAFRQLRRRLLDTADTLGDPTLAQAVTTHVDDLDQCVQASWVWQWATARYKQGRSIFAEAWWG</sequence>
<accession>A0ABW6NUZ9</accession>
<evidence type="ECO:0000313" key="1">
    <source>
        <dbReference type="EMBL" id="MFF0458612.1"/>
    </source>
</evidence>
<organism evidence="1 2">
    <name type="scientific">Nocardia africana</name>
    <dbReference type="NCBI Taxonomy" id="134964"/>
    <lineage>
        <taxon>Bacteria</taxon>
        <taxon>Bacillati</taxon>
        <taxon>Actinomycetota</taxon>
        <taxon>Actinomycetes</taxon>
        <taxon>Mycobacteriales</taxon>
        <taxon>Nocardiaceae</taxon>
        <taxon>Nocardia</taxon>
    </lineage>
</organism>
<dbReference type="RefSeq" id="WP_387256263.1">
    <property type="nucleotide sequence ID" value="NZ_JBIALX010000033.1"/>
</dbReference>
<dbReference type="Gene3D" id="1.10.600.10">
    <property type="entry name" value="Farnesyl Diphosphate Synthase"/>
    <property type="match status" value="1"/>
</dbReference>